<dbReference type="InterPro" id="IPR008979">
    <property type="entry name" value="Galactose-bd-like_sf"/>
</dbReference>
<dbReference type="SUPFAM" id="SSF49303">
    <property type="entry name" value="beta-Galactosidase/glucuronidase domain"/>
    <property type="match status" value="2"/>
</dbReference>
<keyword evidence="2" id="KW-0326">Glycosidase</keyword>
<dbReference type="InterPro" id="IPR043534">
    <property type="entry name" value="EBDG/EBM"/>
</dbReference>
<organism evidence="4 5">
    <name type="scientific">Thalassiosira oceanica</name>
    <name type="common">Marine diatom</name>
    <dbReference type="NCBI Taxonomy" id="159749"/>
    <lineage>
        <taxon>Eukaryota</taxon>
        <taxon>Sar</taxon>
        <taxon>Stramenopiles</taxon>
        <taxon>Ochrophyta</taxon>
        <taxon>Bacillariophyta</taxon>
        <taxon>Coscinodiscophyceae</taxon>
        <taxon>Thalassiosirophycidae</taxon>
        <taxon>Thalassiosirales</taxon>
        <taxon>Thalassiosiraceae</taxon>
        <taxon>Thalassiosira</taxon>
    </lineage>
</organism>
<dbReference type="Proteomes" id="UP000266841">
    <property type="component" value="Unassembled WGS sequence"/>
</dbReference>
<dbReference type="SUPFAM" id="SSF51445">
    <property type="entry name" value="(Trans)glycosidases"/>
    <property type="match status" value="1"/>
</dbReference>
<dbReference type="Gene3D" id="3.20.20.80">
    <property type="entry name" value="Glycosidases"/>
    <property type="match status" value="1"/>
</dbReference>
<evidence type="ECO:0000256" key="2">
    <source>
        <dbReference type="ARBA" id="ARBA00023295"/>
    </source>
</evidence>
<dbReference type="OrthoDB" id="2866996at2759"/>
<keyword evidence="5" id="KW-1185">Reference proteome</keyword>
<dbReference type="AlphaFoldDB" id="K0TND8"/>
<feature type="signal peptide" evidence="3">
    <location>
        <begin position="1"/>
        <end position="34"/>
    </location>
</feature>
<dbReference type="eggNOG" id="KOG2230">
    <property type="taxonomic scope" value="Eukaryota"/>
</dbReference>
<keyword evidence="3" id="KW-0732">Signal</keyword>
<keyword evidence="1" id="KW-0378">Hydrolase</keyword>
<feature type="chain" id="PRO_5003838626" description="Beta-mannosidase" evidence="3">
    <location>
        <begin position="35"/>
        <end position="1089"/>
    </location>
</feature>
<dbReference type="Gene3D" id="2.60.40.10">
    <property type="entry name" value="Immunoglobulins"/>
    <property type="match status" value="2"/>
</dbReference>
<dbReference type="GO" id="GO:0004553">
    <property type="term" value="F:hydrolase activity, hydrolyzing O-glycosyl compounds"/>
    <property type="evidence" value="ECO:0007669"/>
    <property type="project" value="InterPro"/>
</dbReference>
<evidence type="ECO:0008006" key="6">
    <source>
        <dbReference type="Google" id="ProtNLM"/>
    </source>
</evidence>
<dbReference type="EMBL" id="AGNL01004499">
    <property type="protein sequence ID" value="EJK73437.1"/>
    <property type="molecule type" value="Genomic_DNA"/>
</dbReference>
<dbReference type="Gene3D" id="2.60.120.260">
    <property type="entry name" value="Galactose-binding domain-like"/>
    <property type="match status" value="1"/>
</dbReference>
<proteinExistence type="predicted"/>
<gene>
    <name evidence="4" type="ORF">THAOC_04939</name>
</gene>
<reference evidence="4 5" key="1">
    <citation type="journal article" date="2012" name="Genome Biol.">
        <title>Genome and low-iron response of an oceanic diatom adapted to chronic iron limitation.</title>
        <authorList>
            <person name="Lommer M."/>
            <person name="Specht M."/>
            <person name="Roy A.S."/>
            <person name="Kraemer L."/>
            <person name="Andreson R."/>
            <person name="Gutowska M.A."/>
            <person name="Wolf J."/>
            <person name="Bergner S.V."/>
            <person name="Schilhabel M.B."/>
            <person name="Klostermeier U.C."/>
            <person name="Beiko R.G."/>
            <person name="Rosenstiel P."/>
            <person name="Hippler M."/>
            <person name="Laroche J."/>
        </authorList>
    </citation>
    <scope>NUCLEOTIDE SEQUENCE [LARGE SCALE GENOMIC DNA]</scope>
    <source>
        <strain evidence="4 5">CCMP1005</strain>
    </source>
</reference>
<protein>
    <recommendedName>
        <fullName evidence="6">Beta-mannosidase</fullName>
    </recommendedName>
</protein>
<dbReference type="InterPro" id="IPR017853">
    <property type="entry name" value="GH"/>
</dbReference>
<evidence type="ECO:0000256" key="1">
    <source>
        <dbReference type="ARBA" id="ARBA00022801"/>
    </source>
</evidence>
<evidence type="ECO:0000256" key="3">
    <source>
        <dbReference type="SAM" id="SignalP"/>
    </source>
</evidence>
<accession>K0TND8</accession>
<comment type="caution">
    <text evidence="4">The sequence shown here is derived from an EMBL/GenBank/DDBJ whole genome shotgun (WGS) entry which is preliminary data.</text>
</comment>
<dbReference type="InterPro" id="IPR013783">
    <property type="entry name" value="Ig-like_fold"/>
</dbReference>
<dbReference type="SUPFAM" id="SSF49785">
    <property type="entry name" value="Galactose-binding domain-like"/>
    <property type="match status" value="1"/>
</dbReference>
<dbReference type="PANTHER" id="PTHR43536">
    <property type="entry name" value="MANNOSYLGLYCOPROTEIN ENDO-BETA-MANNOSIDASE"/>
    <property type="match status" value="1"/>
</dbReference>
<dbReference type="InterPro" id="IPR036156">
    <property type="entry name" value="Beta-gal/glucu_dom_sf"/>
</dbReference>
<sequence>MSPDIDIMSPHVVATRPAVLRVLRVFILIGWVLSQASESGGGDGLEWTICRAKSGQTAAASRISPPSQWTGVAYNELCFLKRRAAIPGTALLQHWLADFANNASSHNFDPTQDFPPIEIRNRYSDISSETDQYALWYTTSIDLPTSTRSGHLTLHGVNYQPVVFLDGQRVHTLGPDVGGMFLRRLFGLGAWKASDSKTRVALDILVLPPPYLGRPVLLNTTGVNGTKLKLEDAQGGDHEHAKSGAVMQCTAGWDFIPSTQDRNVGIFNTVEVEWIVGVVRIKDAYVNILNVSDAGGEASAALPLGDDRHVSAWLELSVSAEVLGYGDEVIKGTFSYWITPSTNTSKILLRDIVKDVVFQSSAQEVPLGIVLLRDVKLWWPHTHSERQFQPLYRLYVQFRSEDGVAVHQTQAEFGVRTVSSYVHPRTKSFALKVNGHPIFLVGGNWVTTDQFLRFAGSKTRYLHELLLLRNAGFNCVRVWGGGISETDHFFESADSLGLLVYQEFWLTGDNNGRWAGRYDWPEDHGAMLENARDVIVRLRNHPSLAWYGGGNELYPLPSDDNRSEVSPPFTIEKELRSFLRCLDGSRPYITSSVTEIGDLFDSDRSLAPKDGPYGVLPVRSFYDRNPGTIQHTRLLAPTLLHVRASGLSSPLLTDEEKERSFLPHVKNPDAPGRNIGFQAEVGSVSHPEFDSLAKYLSEDALQAYPNCGEKNVHGGSVNEEWSFYKYLPFTDQTGIDHICQLLYPPLVSANSTSSRMDNIQDYTEAAQVAQFLQYKALAEGYSYRMWDWYSAVFLWKASSPSPTFRGALYDTFLETNGGYWGWRDGFGRGSHVRILLNQRDWTIHVINDLPIEVNIVSCEWRAYSLQGEELGGEISNKSFVVGDSVHHIKHVTPSWVGGARASPLAQSYGVQDVLLYKLQLVFDPHRRVGMETYTNSYFLTDPTREDSQSRLSLLGVLRKYYTVNVGASCHLQSKDSIECGVKNSSPHAVAIMSKLSLFYSQAIGLGISREIQVLPTYFTSNYITLLPGESHKVALTAPHRANVAFICSQQGQASIEGKGDLSIKIDGWNVKTNLRPILCMSKQTSLNTE</sequence>
<dbReference type="PANTHER" id="PTHR43536:SF1">
    <property type="entry name" value="MANNOSYLGLYCOPROTEIN ENDO-BETA-MANNOSIDASE"/>
    <property type="match status" value="1"/>
</dbReference>
<evidence type="ECO:0000313" key="4">
    <source>
        <dbReference type="EMBL" id="EJK73437.1"/>
    </source>
</evidence>
<evidence type="ECO:0000313" key="5">
    <source>
        <dbReference type="Proteomes" id="UP000266841"/>
    </source>
</evidence>
<name>K0TND8_THAOC</name>